<evidence type="ECO:0000313" key="10">
    <source>
        <dbReference type="Proteomes" id="UP000002640"/>
    </source>
</evidence>
<evidence type="ECO:0000256" key="3">
    <source>
        <dbReference type="ARBA" id="ARBA00010400"/>
    </source>
</evidence>
<organism evidence="9 10">
    <name type="scientific">Phytophthora sojae (strain P6497)</name>
    <name type="common">Soybean stem and root rot agent</name>
    <name type="synonym">Phytophthora megasperma f. sp. glycines</name>
    <dbReference type="NCBI Taxonomy" id="1094619"/>
    <lineage>
        <taxon>Eukaryota</taxon>
        <taxon>Sar</taxon>
        <taxon>Stramenopiles</taxon>
        <taxon>Oomycota</taxon>
        <taxon>Peronosporomycetes</taxon>
        <taxon>Peronosporales</taxon>
        <taxon>Peronosporaceae</taxon>
        <taxon>Phytophthora</taxon>
    </lineage>
</organism>
<evidence type="ECO:0000256" key="5">
    <source>
        <dbReference type="ARBA" id="ARBA00022729"/>
    </source>
</evidence>
<dbReference type="EMBL" id="JH159156">
    <property type="protein sequence ID" value="EGZ13620.1"/>
    <property type="molecule type" value="Genomic_DNA"/>
</dbReference>
<dbReference type="GeneID" id="20646995"/>
<dbReference type="Pfam" id="PF22748">
    <property type="entry name" value="PexRD54_WY"/>
    <property type="match status" value="1"/>
</dbReference>
<dbReference type="Proteomes" id="UP000002640">
    <property type="component" value="Unassembled WGS sequence"/>
</dbReference>
<sequence>MARHLVVVLLLFAFIARTDADTPSTSSTLKVMFTKVSPEKLKTFLTKEKPAECVFVRMGLNKAKGLLFSTKNYKKLDQWLTYVDDLSAKNPAKKGMSAISILTAHYDDAALYEMIRIARTGELIPEAKVIATRLQKGLLEHWLAAAQKPDDVFHFMKLGQAGYSFRSDSEFAVWVKYVDDLNAKHTKNPTLMGSTLSENYDSCFLERPLNQLLLEAKKFPSMEKSVLATQTWKLQEYLAKNESPKTSFKLLALDNWMKYVDDFKVKNPQYQESWFEIFKLNYQWHQIERIIGKELKNPATRKIAEKIEAQWIKHELDGKSLPKDSWAKYLKRFNERFPNDKTTIFDVLEASYVDTQLLRILYAVEKNPKSTKELKALATDLQSALISKWLDAMEKPADLRRWFQDVPSADDMIDRYTQKLHALSGNTS</sequence>
<feature type="chain" id="PRO_5003472588" description="RxLR effector PexRD54 WY domain-containing protein" evidence="7">
    <location>
        <begin position="21"/>
        <end position="428"/>
    </location>
</feature>
<feature type="domain" description="RxLR effector PexRD54 WY" evidence="8">
    <location>
        <begin position="140"/>
        <end position="178"/>
    </location>
</feature>
<keyword evidence="5 7" id="KW-0732">Signal</keyword>
<evidence type="ECO:0000256" key="7">
    <source>
        <dbReference type="SAM" id="SignalP"/>
    </source>
</evidence>
<dbReference type="InterPro" id="IPR054463">
    <property type="entry name" value="PexRD54_WY"/>
</dbReference>
<proteinExistence type="inferred from homology"/>
<dbReference type="GO" id="GO:0043657">
    <property type="term" value="C:host cell"/>
    <property type="evidence" value="ECO:0007669"/>
    <property type="project" value="UniProtKB-SubCell"/>
</dbReference>
<name>G4ZUZ6_PHYSP</name>
<dbReference type="RefSeq" id="XP_009531049.1">
    <property type="nucleotide sequence ID" value="XM_009532754.1"/>
</dbReference>
<dbReference type="InParanoid" id="G4ZUZ6"/>
<evidence type="ECO:0000256" key="1">
    <source>
        <dbReference type="ARBA" id="ARBA00004340"/>
    </source>
</evidence>
<evidence type="ECO:0000256" key="4">
    <source>
        <dbReference type="ARBA" id="ARBA00022525"/>
    </source>
</evidence>
<feature type="signal peptide" evidence="7">
    <location>
        <begin position="1"/>
        <end position="20"/>
    </location>
</feature>
<comment type="subcellular location">
    <subcellularLocation>
        <location evidence="1">Host cell</location>
    </subcellularLocation>
    <subcellularLocation>
        <location evidence="2">Secreted</location>
    </subcellularLocation>
</comment>
<dbReference type="SMR" id="G4ZUZ6"/>
<evidence type="ECO:0000259" key="8">
    <source>
        <dbReference type="Pfam" id="PF22748"/>
    </source>
</evidence>
<evidence type="ECO:0000256" key="6">
    <source>
        <dbReference type="ARBA" id="ARBA00023026"/>
    </source>
</evidence>
<evidence type="ECO:0000313" key="9">
    <source>
        <dbReference type="EMBL" id="EGZ13620.1"/>
    </source>
</evidence>
<protein>
    <recommendedName>
        <fullName evidence="8">RxLR effector PexRD54 WY domain-containing protein</fullName>
    </recommendedName>
</protein>
<reference evidence="9 10" key="1">
    <citation type="journal article" date="2006" name="Science">
        <title>Phytophthora genome sequences uncover evolutionary origins and mechanisms of pathogenesis.</title>
        <authorList>
            <person name="Tyler B.M."/>
            <person name="Tripathy S."/>
            <person name="Zhang X."/>
            <person name="Dehal P."/>
            <person name="Jiang R.H."/>
            <person name="Aerts A."/>
            <person name="Arredondo F.D."/>
            <person name="Baxter L."/>
            <person name="Bensasson D."/>
            <person name="Beynon J.L."/>
            <person name="Chapman J."/>
            <person name="Damasceno C.M."/>
            <person name="Dorrance A.E."/>
            <person name="Dou D."/>
            <person name="Dickerman A.W."/>
            <person name="Dubchak I.L."/>
            <person name="Garbelotto M."/>
            <person name="Gijzen M."/>
            <person name="Gordon S.G."/>
            <person name="Govers F."/>
            <person name="Grunwald N.J."/>
            <person name="Huang W."/>
            <person name="Ivors K.L."/>
            <person name="Jones R.W."/>
            <person name="Kamoun S."/>
            <person name="Krampis K."/>
            <person name="Lamour K.H."/>
            <person name="Lee M.K."/>
            <person name="McDonald W.H."/>
            <person name="Medina M."/>
            <person name="Meijer H.J."/>
            <person name="Nordberg E.K."/>
            <person name="Maclean D.J."/>
            <person name="Ospina-Giraldo M.D."/>
            <person name="Morris P.F."/>
            <person name="Phuntumart V."/>
            <person name="Putnam N.H."/>
            <person name="Rash S."/>
            <person name="Rose J.K."/>
            <person name="Sakihama Y."/>
            <person name="Salamov A.A."/>
            <person name="Savidor A."/>
            <person name="Scheuring C.F."/>
            <person name="Smith B.M."/>
            <person name="Sobral B.W."/>
            <person name="Terry A."/>
            <person name="Torto-Alalibo T.A."/>
            <person name="Win J."/>
            <person name="Xu Z."/>
            <person name="Zhang H."/>
            <person name="Grigoriev I.V."/>
            <person name="Rokhsar D.S."/>
            <person name="Boore J.L."/>
        </authorList>
    </citation>
    <scope>NUCLEOTIDE SEQUENCE [LARGE SCALE GENOMIC DNA]</scope>
    <source>
        <strain evidence="9 10">P6497</strain>
    </source>
</reference>
<accession>G4ZUZ6</accession>
<keyword evidence="10" id="KW-1185">Reference proteome</keyword>
<evidence type="ECO:0000256" key="2">
    <source>
        <dbReference type="ARBA" id="ARBA00004613"/>
    </source>
</evidence>
<comment type="similarity">
    <text evidence="3">Belongs to the RxLR effector family.</text>
</comment>
<dbReference type="KEGG" id="psoj:PHYSODRAFT_335377"/>
<keyword evidence="4" id="KW-0964">Secreted</keyword>
<dbReference type="AlphaFoldDB" id="G4ZUZ6"/>
<dbReference type="GO" id="GO:0005576">
    <property type="term" value="C:extracellular region"/>
    <property type="evidence" value="ECO:0007669"/>
    <property type="project" value="UniProtKB-SubCell"/>
</dbReference>
<keyword evidence="6" id="KW-0843">Virulence</keyword>
<gene>
    <name evidence="9" type="ORF">PHYSODRAFT_335377</name>
</gene>